<name>A0A380MUI0_9GAMM</name>
<comment type="function">
    <text evidence="9">Part of the tripartite ATP-independent periplasmic (TRAP) transport system.</text>
</comment>
<evidence type="ECO:0000313" key="11">
    <source>
        <dbReference type="EMBL" id="SUO95007.1"/>
    </source>
</evidence>
<evidence type="ECO:0000256" key="4">
    <source>
        <dbReference type="ARBA" id="ARBA00022519"/>
    </source>
</evidence>
<evidence type="ECO:0000256" key="8">
    <source>
        <dbReference type="ARBA" id="ARBA00038436"/>
    </source>
</evidence>
<keyword evidence="3" id="KW-1003">Cell membrane</keyword>
<dbReference type="GO" id="GO:0022857">
    <property type="term" value="F:transmembrane transporter activity"/>
    <property type="evidence" value="ECO:0007669"/>
    <property type="project" value="UniProtKB-UniRule"/>
</dbReference>
<dbReference type="PANTHER" id="PTHR35011">
    <property type="entry name" value="2,3-DIKETO-L-GULONATE TRAP TRANSPORTER SMALL PERMEASE PROTEIN YIAM"/>
    <property type="match status" value="1"/>
</dbReference>
<keyword evidence="2 9" id="KW-0813">Transport</keyword>
<evidence type="ECO:0000256" key="9">
    <source>
        <dbReference type="RuleBase" id="RU369079"/>
    </source>
</evidence>
<evidence type="ECO:0000256" key="3">
    <source>
        <dbReference type="ARBA" id="ARBA00022475"/>
    </source>
</evidence>
<comment type="subunit">
    <text evidence="9">The complex comprises the extracytoplasmic solute receptor protein and the two transmembrane proteins.</text>
</comment>
<keyword evidence="4 9" id="KW-0997">Cell inner membrane</keyword>
<dbReference type="EMBL" id="UHIC01000001">
    <property type="protein sequence ID" value="SUO95007.1"/>
    <property type="molecule type" value="Genomic_DNA"/>
</dbReference>
<feature type="transmembrane region" description="Helical" evidence="9">
    <location>
        <begin position="136"/>
        <end position="157"/>
    </location>
</feature>
<evidence type="ECO:0000256" key="1">
    <source>
        <dbReference type="ARBA" id="ARBA00004429"/>
    </source>
</evidence>
<keyword evidence="7 9" id="KW-0472">Membrane</keyword>
<evidence type="ECO:0000256" key="2">
    <source>
        <dbReference type="ARBA" id="ARBA00022448"/>
    </source>
</evidence>
<gene>
    <name evidence="11" type="ORF">NCTC13337_01040</name>
</gene>
<feature type="transmembrane region" description="Helical" evidence="9">
    <location>
        <begin position="52"/>
        <end position="71"/>
    </location>
</feature>
<dbReference type="Pfam" id="PF04290">
    <property type="entry name" value="DctQ"/>
    <property type="match status" value="1"/>
</dbReference>
<dbReference type="InterPro" id="IPR055348">
    <property type="entry name" value="DctQ"/>
</dbReference>
<dbReference type="OrthoDB" id="26202at2"/>
<feature type="domain" description="Tripartite ATP-independent periplasmic transporters DctQ component" evidence="10">
    <location>
        <begin position="31"/>
        <end position="154"/>
    </location>
</feature>
<keyword evidence="6 9" id="KW-1133">Transmembrane helix</keyword>
<evidence type="ECO:0000259" key="10">
    <source>
        <dbReference type="Pfam" id="PF04290"/>
    </source>
</evidence>
<dbReference type="InterPro" id="IPR007387">
    <property type="entry name" value="TRAP_DctQ"/>
</dbReference>
<sequence length="176" mass="19697">MMVKQSVLRRSLNAVYLFAGAIAALCLIGVAVLIVAQMVARQFHTHIPSSGDFIRLLTVWSAFFGLAYTMNCQAHIRVSLFISRLTTPMRRWWNVGAGVVATVMMSGFVWFFYQLIMESFEYQDVTEGEIALPLGWVQLPVLIGAILFTLSLIDYTLTEIFNPRAHDSDELIGDGS</sequence>
<feature type="transmembrane region" description="Helical" evidence="9">
    <location>
        <begin position="12"/>
        <end position="40"/>
    </location>
</feature>
<dbReference type="RefSeq" id="WP_072576715.1">
    <property type="nucleotide sequence ID" value="NZ_LWHB01000093.1"/>
</dbReference>
<evidence type="ECO:0000313" key="12">
    <source>
        <dbReference type="Proteomes" id="UP000254601"/>
    </source>
</evidence>
<feature type="transmembrane region" description="Helical" evidence="9">
    <location>
        <begin position="92"/>
        <end position="116"/>
    </location>
</feature>
<accession>A0A380MUI0</accession>
<dbReference type="AlphaFoldDB" id="A0A380MUI0"/>
<protein>
    <recommendedName>
        <fullName evidence="9">TRAP transporter small permease protein</fullName>
    </recommendedName>
</protein>
<comment type="similarity">
    <text evidence="8 9">Belongs to the TRAP transporter small permease family.</text>
</comment>
<dbReference type="Proteomes" id="UP000254601">
    <property type="component" value="Unassembled WGS sequence"/>
</dbReference>
<reference evidence="11 12" key="1">
    <citation type="submission" date="2018-06" db="EMBL/GenBank/DDBJ databases">
        <authorList>
            <consortium name="Pathogen Informatics"/>
            <person name="Doyle S."/>
        </authorList>
    </citation>
    <scope>NUCLEOTIDE SEQUENCE [LARGE SCALE GENOMIC DNA]</scope>
    <source>
        <strain evidence="11 12">NCTC13337</strain>
    </source>
</reference>
<evidence type="ECO:0000256" key="5">
    <source>
        <dbReference type="ARBA" id="ARBA00022692"/>
    </source>
</evidence>
<evidence type="ECO:0000256" key="6">
    <source>
        <dbReference type="ARBA" id="ARBA00022989"/>
    </source>
</evidence>
<evidence type="ECO:0000256" key="7">
    <source>
        <dbReference type="ARBA" id="ARBA00023136"/>
    </source>
</evidence>
<comment type="subcellular location">
    <subcellularLocation>
        <location evidence="1 9">Cell inner membrane</location>
        <topology evidence="1 9">Multi-pass membrane protein</topology>
    </subcellularLocation>
</comment>
<keyword evidence="12" id="KW-1185">Reference proteome</keyword>
<organism evidence="11 12">
    <name type="scientific">Suttonella ornithocola</name>
    <dbReference type="NCBI Taxonomy" id="279832"/>
    <lineage>
        <taxon>Bacteria</taxon>
        <taxon>Pseudomonadati</taxon>
        <taxon>Pseudomonadota</taxon>
        <taxon>Gammaproteobacteria</taxon>
        <taxon>Cardiobacteriales</taxon>
        <taxon>Cardiobacteriaceae</taxon>
        <taxon>Suttonella</taxon>
    </lineage>
</organism>
<proteinExistence type="inferred from homology"/>
<dbReference type="GO" id="GO:0005886">
    <property type="term" value="C:plasma membrane"/>
    <property type="evidence" value="ECO:0007669"/>
    <property type="project" value="UniProtKB-SubCell"/>
</dbReference>
<keyword evidence="5 9" id="KW-0812">Transmembrane</keyword>